<keyword evidence="3" id="KW-1185">Reference proteome</keyword>
<proteinExistence type="predicted"/>
<name>A0ABS1M5A7_9NOCA</name>
<dbReference type="RefSeq" id="WP_201947040.1">
    <property type="nucleotide sequence ID" value="NZ_JAERRJ010000004.1"/>
</dbReference>
<reference evidence="2 3" key="1">
    <citation type="submission" date="2021-01" db="EMBL/GenBank/DDBJ databases">
        <title>WGS of actinomycetes isolated from Thailand.</title>
        <authorList>
            <person name="Thawai C."/>
        </authorList>
    </citation>
    <scope>NUCLEOTIDE SEQUENCE [LARGE SCALE GENOMIC DNA]</scope>
    <source>
        <strain evidence="2 3">LPG 2</strain>
    </source>
</reference>
<protein>
    <submittedName>
        <fullName evidence="2">Uncharacterized protein</fullName>
    </submittedName>
</protein>
<dbReference type="EMBL" id="JAERRJ010000004">
    <property type="protein sequence ID" value="MBL1075240.1"/>
    <property type="molecule type" value="Genomic_DNA"/>
</dbReference>
<feature type="compositionally biased region" description="Basic and acidic residues" evidence="1">
    <location>
        <begin position="80"/>
        <end position="97"/>
    </location>
</feature>
<evidence type="ECO:0000256" key="1">
    <source>
        <dbReference type="SAM" id="MobiDB-lite"/>
    </source>
</evidence>
<sequence length="97" mass="10925">MPEKFGGKIFYTREEGDALGLIPSDEELARAQKVLDEFNERRRNLPPAPVGETPGYGGRFSNDLEGTEFEGWTQDASGRWFDKEGRPVPDHTDGRPE</sequence>
<comment type="caution">
    <text evidence="2">The sequence shown here is derived from an EMBL/GenBank/DDBJ whole genome shotgun (WGS) entry which is preliminary data.</text>
</comment>
<dbReference type="Proteomes" id="UP000602198">
    <property type="component" value="Unassembled WGS sequence"/>
</dbReference>
<organism evidence="2 3">
    <name type="scientific">Nocardia acididurans</name>
    <dbReference type="NCBI Taxonomy" id="2802282"/>
    <lineage>
        <taxon>Bacteria</taxon>
        <taxon>Bacillati</taxon>
        <taxon>Actinomycetota</taxon>
        <taxon>Actinomycetes</taxon>
        <taxon>Mycobacteriales</taxon>
        <taxon>Nocardiaceae</taxon>
        <taxon>Nocardia</taxon>
    </lineage>
</organism>
<evidence type="ECO:0000313" key="3">
    <source>
        <dbReference type="Proteomes" id="UP000602198"/>
    </source>
</evidence>
<gene>
    <name evidence="2" type="ORF">JK358_12635</name>
</gene>
<feature type="region of interest" description="Disordered" evidence="1">
    <location>
        <begin position="39"/>
        <end position="97"/>
    </location>
</feature>
<accession>A0ABS1M5A7</accession>
<evidence type="ECO:0000313" key="2">
    <source>
        <dbReference type="EMBL" id="MBL1075240.1"/>
    </source>
</evidence>